<organism evidence="1 2">
    <name type="scientific">Aquincola agrisoli</name>
    <dbReference type="NCBI Taxonomy" id="3119538"/>
    <lineage>
        <taxon>Bacteria</taxon>
        <taxon>Pseudomonadati</taxon>
        <taxon>Pseudomonadota</taxon>
        <taxon>Betaproteobacteria</taxon>
        <taxon>Burkholderiales</taxon>
        <taxon>Sphaerotilaceae</taxon>
        <taxon>Aquincola</taxon>
    </lineage>
</organism>
<dbReference type="Proteomes" id="UP001336250">
    <property type="component" value="Unassembled WGS sequence"/>
</dbReference>
<dbReference type="PANTHER" id="PTHR30632:SF11">
    <property type="entry name" value="BLR4797 PROTEIN"/>
    <property type="match status" value="1"/>
</dbReference>
<keyword evidence="2" id="KW-1185">Reference proteome</keyword>
<evidence type="ECO:0000313" key="1">
    <source>
        <dbReference type="EMBL" id="MEF7616997.1"/>
    </source>
</evidence>
<dbReference type="EMBL" id="JAZIBG010000052">
    <property type="protein sequence ID" value="MEF7616997.1"/>
    <property type="molecule type" value="Genomic_DNA"/>
</dbReference>
<gene>
    <name evidence="1" type="ORF">V4F39_24000</name>
</gene>
<accession>A0AAW9QNM7</accession>
<dbReference type="GO" id="GO:0015689">
    <property type="term" value="P:molybdate ion transport"/>
    <property type="evidence" value="ECO:0007669"/>
    <property type="project" value="TreeGrafter"/>
</dbReference>
<dbReference type="PANTHER" id="PTHR30632">
    <property type="entry name" value="MOLYBDATE-BINDING PERIPLASMIC PROTEIN"/>
    <property type="match status" value="1"/>
</dbReference>
<evidence type="ECO:0000313" key="2">
    <source>
        <dbReference type="Proteomes" id="UP001336250"/>
    </source>
</evidence>
<comment type="caution">
    <text evidence="1">The sequence shown here is derived from an EMBL/GenBank/DDBJ whole genome shotgun (WGS) entry which is preliminary data.</text>
</comment>
<protein>
    <submittedName>
        <fullName evidence="1">Substrate-binding domain-containing protein</fullName>
    </submittedName>
</protein>
<sequence>MTEVITGISSMATRQLLADLARRHPLGDVEWQIESTGGVEALRRVADGEAFDLVVLAAEAMARLASAGHLLPGSLAPLAASPMAIASRAGAPAPDVHSAEALRTAVLAAPRIGYSTGPSGTALMALFERWGLTEVLQGRLVQARPGVPVGSLVAEGAADLGFQQLSELLHVPGLTLLGPMPPGLEIITVFSGAVGARSTRPALAQQALDFLASPAALDAKRRHGMAAPDA</sequence>
<dbReference type="Pfam" id="PF13531">
    <property type="entry name" value="SBP_bac_11"/>
    <property type="match status" value="1"/>
</dbReference>
<dbReference type="AlphaFoldDB" id="A0AAW9QNM7"/>
<reference evidence="1 2" key="1">
    <citation type="submission" date="2024-02" db="EMBL/GenBank/DDBJ databases">
        <title>Genome sequence of Aquincola sp. MAHUQ-54.</title>
        <authorList>
            <person name="Huq M.A."/>
        </authorList>
    </citation>
    <scope>NUCLEOTIDE SEQUENCE [LARGE SCALE GENOMIC DNA]</scope>
    <source>
        <strain evidence="1 2">MAHUQ-54</strain>
    </source>
</reference>
<dbReference type="Gene3D" id="3.40.190.10">
    <property type="entry name" value="Periplasmic binding protein-like II"/>
    <property type="match status" value="2"/>
</dbReference>
<name>A0AAW9QNM7_9BURK</name>
<proteinExistence type="predicted"/>
<dbReference type="GO" id="GO:0030973">
    <property type="term" value="F:molybdate ion binding"/>
    <property type="evidence" value="ECO:0007669"/>
    <property type="project" value="TreeGrafter"/>
</dbReference>
<dbReference type="SUPFAM" id="SSF53850">
    <property type="entry name" value="Periplasmic binding protein-like II"/>
    <property type="match status" value="1"/>
</dbReference>
<dbReference type="InterPro" id="IPR050682">
    <property type="entry name" value="ModA/WtpA"/>
</dbReference>